<dbReference type="InterPro" id="IPR039650">
    <property type="entry name" value="HdrA-like"/>
</dbReference>
<gene>
    <name evidence="6" type="ORF">GCM10023351_15460</name>
</gene>
<keyword evidence="7" id="KW-1185">Reference proteome</keyword>
<protein>
    <recommendedName>
        <fullName evidence="8">Pyridine nucleotide-disulfide oxidoreductase</fullName>
    </recommendedName>
</protein>
<keyword evidence="2" id="KW-0479">Metal-binding</keyword>
<organism evidence="6 7">
    <name type="scientific">Microbacterium gilvum</name>
    <dbReference type="NCBI Taxonomy" id="1336204"/>
    <lineage>
        <taxon>Bacteria</taxon>
        <taxon>Bacillati</taxon>
        <taxon>Actinomycetota</taxon>
        <taxon>Actinomycetes</taxon>
        <taxon>Micrococcales</taxon>
        <taxon>Microbacteriaceae</taxon>
        <taxon>Microbacterium</taxon>
    </lineage>
</organism>
<dbReference type="RefSeq" id="WP_345437747.1">
    <property type="nucleotide sequence ID" value="NZ_BAABKO010000002.1"/>
</dbReference>
<dbReference type="Gene3D" id="3.50.50.60">
    <property type="entry name" value="FAD/NAD(P)-binding domain"/>
    <property type="match status" value="1"/>
</dbReference>
<dbReference type="PANTHER" id="PTHR43498">
    <property type="entry name" value="FERREDOXIN:COB-COM HETERODISULFIDE REDUCTASE SUBUNIT A"/>
    <property type="match status" value="1"/>
</dbReference>
<proteinExistence type="predicted"/>
<dbReference type="Proteomes" id="UP001501645">
    <property type="component" value="Unassembled WGS sequence"/>
</dbReference>
<dbReference type="PANTHER" id="PTHR43498:SF1">
    <property type="entry name" value="COB--COM HETERODISULFIDE REDUCTASE IRON-SULFUR SUBUNIT A"/>
    <property type="match status" value="1"/>
</dbReference>
<evidence type="ECO:0000256" key="4">
    <source>
        <dbReference type="ARBA" id="ARBA00023004"/>
    </source>
</evidence>
<evidence type="ECO:0000256" key="1">
    <source>
        <dbReference type="ARBA" id="ARBA00022485"/>
    </source>
</evidence>
<evidence type="ECO:0000256" key="2">
    <source>
        <dbReference type="ARBA" id="ARBA00022723"/>
    </source>
</evidence>
<evidence type="ECO:0000313" key="7">
    <source>
        <dbReference type="Proteomes" id="UP001501645"/>
    </source>
</evidence>
<evidence type="ECO:0000256" key="5">
    <source>
        <dbReference type="ARBA" id="ARBA00023014"/>
    </source>
</evidence>
<evidence type="ECO:0008006" key="8">
    <source>
        <dbReference type="Google" id="ProtNLM"/>
    </source>
</evidence>
<comment type="caution">
    <text evidence="6">The sequence shown here is derived from an EMBL/GenBank/DDBJ whole genome shotgun (WGS) entry which is preliminary data.</text>
</comment>
<dbReference type="InterPro" id="IPR036188">
    <property type="entry name" value="FAD/NAD-bd_sf"/>
</dbReference>
<dbReference type="SUPFAM" id="SSF51905">
    <property type="entry name" value="FAD/NAD(P)-binding domain"/>
    <property type="match status" value="1"/>
</dbReference>
<accession>A0ABP9A1N2</accession>
<sequence>MRSQTVESDITVVGGGLAGVCAAIAAARLGRTVALVGNRPVLGGNSSSEVRVWVCGATAHGVQRFARESGIVGELYVENQYRNPEGNPILWDEVVLDAVRAEPNIRLFLNTDVREVDTAEEADGRVVTGVRGWTMGSETWTHFRGGLFIDCTGDGLVGALAGAAHRIGREARREFDESWAPEEADRQLLGSTILFHTKDVGHPVRFVAPRSTKDIRETSILESRILRSGDTGTHYWWIEWGGELDTVHDNERIRDELKSVIFGIWDHIKNSGRFDAENLDLEWVGSLPGKREYRRFLGDHVLTQNDILDQVDFPDAVAFGGWSIDLHPVEGMYAAKPGAHQRFSNGIYGIPFRSLYSRDVVNLLMAGRDISATHVAFGSTRVMATCGAVGEGAGTGAALAARLGVHPRAIAQEHADLLRQVLLRQDAPVFGVRDEDPDDLARTAAVTASSWRRGIDDDSDGGEGERFPLAHDTGVLVPVDPRLEGVDVLVDVTRETTLRAALWTTGRRQNAVPVRRELSVSVELAVSDAPQWVRLPFDWSPASPESVVIVLEENPDVAVRLRAEQVPGVLTLMRRAQADGGENVAVDESEAVVAWPAIPLRGRTMRVRLHPETLAYSPERAVGGYQRYYGGPQMWVSAASGRPGAPSALAEQPPAQTLDEHLLLEWDAPRRIAQVRVVFDDDVDVELNTLHHHRTPEPVFPELVRAYAVEARVEGAWREVVAVDGNRRRHRVHDLDAPVDADALRLAIRATNGARDARVVALRAYPHRVVI</sequence>
<keyword evidence="3" id="KW-0560">Oxidoreductase</keyword>
<keyword evidence="5" id="KW-0411">Iron-sulfur</keyword>
<dbReference type="EMBL" id="BAABKO010000002">
    <property type="protein sequence ID" value="GAA4772215.1"/>
    <property type="molecule type" value="Genomic_DNA"/>
</dbReference>
<evidence type="ECO:0000256" key="3">
    <source>
        <dbReference type="ARBA" id="ARBA00023002"/>
    </source>
</evidence>
<evidence type="ECO:0000313" key="6">
    <source>
        <dbReference type="EMBL" id="GAA4772215.1"/>
    </source>
</evidence>
<keyword evidence="1" id="KW-0004">4Fe-4S</keyword>
<keyword evidence="4" id="KW-0408">Iron</keyword>
<name>A0ABP9A1N2_9MICO</name>
<dbReference type="Pfam" id="PF12831">
    <property type="entry name" value="FAD_oxidored"/>
    <property type="match status" value="1"/>
</dbReference>
<reference evidence="7" key="1">
    <citation type="journal article" date="2019" name="Int. J. Syst. Evol. Microbiol.">
        <title>The Global Catalogue of Microorganisms (GCM) 10K type strain sequencing project: providing services to taxonomists for standard genome sequencing and annotation.</title>
        <authorList>
            <consortium name="The Broad Institute Genomics Platform"/>
            <consortium name="The Broad Institute Genome Sequencing Center for Infectious Disease"/>
            <person name="Wu L."/>
            <person name="Ma J."/>
        </authorList>
    </citation>
    <scope>NUCLEOTIDE SEQUENCE [LARGE SCALE GENOMIC DNA]</scope>
    <source>
        <strain evidence="7">JCM 18537</strain>
    </source>
</reference>